<evidence type="ECO:0000256" key="1">
    <source>
        <dbReference type="ARBA" id="ARBA00007664"/>
    </source>
</evidence>
<comment type="similarity">
    <text evidence="1">Belongs to the peptidase S1 family.</text>
</comment>
<evidence type="ECO:0000259" key="3">
    <source>
        <dbReference type="PROSITE" id="PS50240"/>
    </source>
</evidence>
<dbReference type="SUPFAM" id="SSF50494">
    <property type="entry name" value="Trypsin-like serine proteases"/>
    <property type="match status" value="1"/>
</dbReference>
<accession>A0ABU7NFW6</accession>
<dbReference type="Proteomes" id="UP001307760">
    <property type="component" value="Unassembled WGS sequence"/>
</dbReference>
<dbReference type="InterPro" id="IPR018114">
    <property type="entry name" value="TRYPSIN_HIS"/>
</dbReference>
<dbReference type="Pfam" id="PF00089">
    <property type="entry name" value="Trypsin"/>
    <property type="match status" value="1"/>
</dbReference>
<dbReference type="PANTHER" id="PTHR24276">
    <property type="entry name" value="POLYSERASE-RELATED"/>
    <property type="match status" value="1"/>
</dbReference>
<evidence type="ECO:0000313" key="4">
    <source>
        <dbReference type="EMBL" id="MEE4417759.1"/>
    </source>
</evidence>
<gene>
    <name evidence="4" type="ORF">V2J85_00085</name>
</gene>
<reference evidence="4 5" key="1">
    <citation type="submission" date="2023-12" db="EMBL/GenBank/DDBJ databases">
        <title>30 novel species of actinomycetes from the DSMZ collection.</title>
        <authorList>
            <person name="Nouioui I."/>
        </authorList>
    </citation>
    <scope>NUCLEOTIDE SEQUENCE [LARGE SCALE GENOMIC DNA]</scope>
    <source>
        <strain evidence="4 5">DSM 41528</strain>
    </source>
</reference>
<dbReference type="EMBL" id="JAZBJP010000001">
    <property type="protein sequence ID" value="MEE4417759.1"/>
    <property type="molecule type" value="Genomic_DNA"/>
</dbReference>
<dbReference type="InterPro" id="IPR001314">
    <property type="entry name" value="Peptidase_S1A"/>
</dbReference>
<keyword evidence="2" id="KW-1015">Disulfide bond</keyword>
<dbReference type="PROSITE" id="PS50240">
    <property type="entry name" value="TRYPSIN_DOM"/>
    <property type="match status" value="1"/>
</dbReference>
<dbReference type="GO" id="GO:0016787">
    <property type="term" value="F:hydrolase activity"/>
    <property type="evidence" value="ECO:0007669"/>
    <property type="project" value="UniProtKB-KW"/>
</dbReference>
<dbReference type="InterPro" id="IPR009003">
    <property type="entry name" value="Peptidase_S1_PA"/>
</dbReference>
<name>A0ABU7NFW6_9ACTN</name>
<dbReference type="EC" id="3.4.21.-" evidence="4"/>
<dbReference type="PROSITE" id="PS00134">
    <property type="entry name" value="TRYPSIN_HIS"/>
    <property type="match status" value="1"/>
</dbReference>
<evidence type="ECO:0000256" key="2">
    <source>
        <dbReference type="ARBA" id="ARBA00023157"/>
    </source>
</evidence>
<evidence type="ECO:0000313" key="5">
    <source>
        <dbReference type="Proteomes" id="UP001307760"/>
    </source>
</evidence>
<feature type="domain" description="Peptidase S1" evidence="3">
    <location>
        <begin position="142"/>
        <end position="337"/>
    </location>
</feature>
<dbReference type="InterPro" id="IPR043504">
    <property type="entry name" value="Peptidase_S1_PA_chymotrypsin"/>
</dbReference>
<dbReference type="SMART" id="SM00020">
    <property type="entry name" value="Tryp_SPc"/>
    <property type="match status" value="1"/>
</dbReference>
<keyword evidence="5" id="KW-1185">Reference proteome</keyword>
<dbReference type="InterPro" id="IPR001254">
    <property type="entry name" value="Trypsin_dom"/>
</dbReference>
<dbReference type="Gene3D" id="2.40.10.10">
    <property type="entry name" value="Trypsin-like serine proteases"/>
    <property type="match status" value="1"/>
</dbReference>
<comment type="caution">
    <text evidence="4">The sequence shown here is derived from an EMBL/GenBank/DDBJ whole genome shotgun (WGS) entry which is preliminary data.</text>
</comment>
<protein>
    <submittedName>
        <fullName evidence="4">Trypsin-like serine protease</fullName>
        <ecNumber evidence="4">3.4.21.-</ecNumber>
    </submittedName>
</protein>
<dbReference type="InterPro" id="IPR050430">
    <property type="entry name" value="Peptidase_S1"/>
</dbReference>
<dbReference type="PANTHER" id="PTHR24276:SF98">
    <property type="entry name" value="FI18310P1-RELATED"/>
    <property type="match status" value="1"/>
</dbReference>
<dbReference type="RefSeq" id="WP_330820215.1">
    <property type="nucleotide sequence ID" value="NZ_JAZBJP010000001.1"/>
</dbReference>
<organism evidence="4 5">
    <name type="scientific">Streptomyces bugieae</name>
    <dbReference type="NCBI Taxonomy" id="3098223"/>
    <lineage>
        <taxon>Bacteria</taxon>
        <taxon>Bacillati</taxon>
        <taxon>Actinomycetota</taxon>
        <taxon>Actinomycetes</taxon>
        <taxon>Kitasatosporales</taxon>
        <taxon>Streptomycetaceae</taxon>
        <taxon>Streptomyces</taxon>
    </lineage>
</organism>
<dbReference type="PRINTS" id="PR00722">
    <property type="entry name" value="CHYMOTRYPSIN"/>
</dbReference>
<sequence length="338" mass="35725">MPPALHRRAAARQRPPLALPVHLSRRCTGPSGARALRCHWRRLVTTRARTGVHHVCPGRSGVQEWPLQELTCAVLQLSCALVRSVPGPASPPSPPRKVPHAQNRCAPRRCGCSHVESDGRRARRLGAPGRPAASTQAARPAIIGGQFDSAPWSADVHYTKDGHGGICSGAITAPQWVLTAGHCSGDNEFVYVRDPQLKSGTKGEVDKKYTDPSTKGDLLRLHLSTSIHTTYLAVGTGNPPVGSTVQIWGWGDTTQGGSHSDRLKSGHMKVNGTNCTDAQGGPALCLVKGPDLSAKGDSGGPALYNGVEGGLDSRGDDTTKSYAQIAAHRSWIKKTAGV</sequence>
<keyword evidence="4" id="KW-0378">Hydrolase</keyword>
<proteinExistence type="inferred from homology"/>